<evidence type="ECO:0000313" key="3">
    <source>
        <dbReference type="Proteomes" id="UP000324222"/>
    </source>
</evidence>
<accession>A0A5B7IMC2</accession>
<gene>
    <name evidence="2" type="ORF">E2C01_079770</name>
</gene>
<dbReference type="EMBL" id="VSRR010067064">
    <property type="protein sequence ID" value="MPC85012.1"/>
    <property type="molecule type" value="Genomic_DNA"/>
</dbReference>
<proteinExistence type="predicted"/>
<evidence type="ECO:0000256" key="1">
    <source>
        <dbReference type="SAM" id="MobiDB-lite"/>
    </source>
</evidence>
<organism evidence="2 3">
    <name type="scientific">Portunus trituberculatus</name>
    <name type="common">Swimming crab</name>
    <name type="synonym">Neptunus trituberculatus</name>
    <dbReference type="NCBI Taxonomy" id="210409"/>
    <lineage>
        <taxon>Eukaryota</taxon>
        <taxon>Metazoa</taxon>
        <taxon>Ecdysozoa</taxon>
        <taxon>Arthropoda</taxon>
        <taxon>Crustacea</taxon>
        <taxon>Multicrustacea</taxon>
        <taxon>Malacostraca</taxon>
        <taxon>Eumalacostraca</taxon>
        <taxon>Eucarida</taxon>
        <taxon>Decapoda</taxon>
        <taxon>Pleocyemata</taxon>
        <taxon>Brachyura</taxon>
        <taxon>Eubrachyura</taxon>
        <taxon>Portunoidea</taxon>
        <taxon>Portunidae</taxon>
        <taxon>Portuninae</taxon>
        <taxon>Portunus</taxon>
    </lineage>
</organism>
<protein>
    <submittedName>
        <fullName evidence="2">Uncharacterized protein</fullName>
    </submittedName>
</protein>
<sequence>MHQRSSSTVPSPPPPSCTYSSTPAKTLGTSSFDNISSSRGAQLLW</sequence>
<dbReference type="AlphaFoldDB" id="A0A5B7IMC2"/>
<comment type="caution">
    <text evidence="2">The sequence shown here is derived from an EMBL/GenBank/DDBJ whole genome shotgun (WGS) entry which is preliminary data.</text>
</comment>
<name>A0A5B7IMC2_PORTR</name>
<feature type="region of interest" description="Disordered" evidence="1">
    <location>
        <begin position="1"/>
        <end position="45"/>
    </location>
</feature>
<keyword evidence="3" id="KW-1185">Reference proteome</keyword>
<dbReference type="Proteomes" id="UP000324222">
    <property type="component" value="Unassembled WGS sequence"/>
</dbReference>
<evidence type="ECO:0000313" key="2">
    <source>
        <dbReference type="EMBL" id="MPC85012.1"/>
    </source>
</evidence>
<feature type="compositionally biased region" description="Polar residues" evidence="1">
    <location>
        <begin position="27"/>
        <end position="45"/>
    </location>
</feature>
<reference evidence="2 3" key="1">
    <citation type="submission" date="2019-05" db="EMBL/GenBank/DDBJ databases">
        <title>Another draft genome of Portunus trituberculatus and its Hox gene families provides insights of decapod evolution.</title>
        <authorList>
            <person name="Jeong J.-H."/>
            <person name="Song I."/>
            <person name="Kim S."/>
            <person name="Choi T."/>
            <person name="Kim D."/>
            <person name="Ryu S."/>
            <person name="Kim W."/>
        </authorList>
    </citation>
    <scope>NUCLEOTIDE SEQUENCE [LARGE SCALE GENOMIC DNA]</scope>
    <source>
        <tissue evidence="2">Muscle</tissue>
    </source>
</reference>